<dbReference type="AlphaFoldDB" id="A0A9P5XCB5"/>
<feature type="compositionally biased region" description="Basic and acidic residues" evidence="1">
    <location>
        <begin position="249"/>
        <end position="275"/>
    </location>
</feature>
<dbReference type="OrthoDB" id="422106at2759"/>
<dbReference type="InterPro" id="IPR019416">
    <property type="entry name" value="NCBP3"/>
</dbReference>
<dbReference type="GO" id="GO:0000340">
    <property type="term" value="F:RNA 7-methylguanosine cap binding"/>
    <property type="evidence" value="ECO:0007669"/>
    <property type="project" value="InterPro"/>
</dbReference>
<feature type="compositionally biased region" description="Basic and acidic residues" evidence="1">
    <location>
        <begin position="325"/>
        <end position="336"/>
    </location>
</feature>
<feature type="region of interest" description="Disordered" evidence="1">
    <location>
        <begin position="325"/>
        <end position="498"/>
    </location>
</feature>
<feature type="compositionally biased region" description="Basic residues" evidence="1">
    <location>
        <begin position="401"/>
        <end position="412"/>
    </location>
</feature>
<feature type="compositionally biased region" description="Low complexity" evidence="1">
    <location>
        <begin position="338"/>
        <end position="351"/>
    </location>
</feature>
<feature type="compositionally biased region" description="Basic and acidic residues" evidence="1">
    <location>
        <begin position="285"/>
        <end position="296"/>
    </location>
</feature>
<evidence type="ECO:0000256" key="1">
    <source>
        <dbReference type="SAM" id="MobiDB-lite"/>
    </source>
</evidence>
<gene>
    <name evidence="2" type="ORF">P691DRAFT_800895</name>
</gene>
<comment type="caution">
    <text evidence="2">The sequence shown here is derived from an EMBL/GenBank/DDBJ whole genome shotgun (WGS) entry which is preliminary data.</text>
</comment>
<name>A0A9P5XCB5_9AGAR</name>
<dbReference type="GO" id="GO:0003729">
    <property type="term" value="F:mRNA binding"/>
    <property type="evidence" value="ECO:0007669"/>
    <property type="project" value="InterPro"/>
</dbReference>
<keyword evidence="3" id="KW-1185">Reference proteome</keyword>
<reference evidence="2" key="1">
    <citation type="submission" date="2020-11" db="EMBL/GenBank/DDBJ databases">
        <authorList>
            <consortium name="DOE Joint Genome Institute"/>
            <person name="Ahrendt S."/>
            <person name="Riley R."/>
            <person name="Andreopoulos W."/>
            <person name="Labutti K."/>
            <person name="Pangilinan J."/>
            <person name="Ruiz-Duenas F.J."/>
            <person name="Barrasa J.M."/>
            <person name="Sanchez-Garcia M."/>
            <person name="Camarero S."/>
            <person name="Miyauchi S."/>
            <person name="Serrano A."/>
            <person name="Linde D."/>
            <person name="Babiker R."/>
            <person name="Drula E."/>
            <person name="Ayuso-Fernandez I."/>
            <person name="Pacheco R."/>
            <person name="Padilla G."/>
            <person name="Ferreira P."/>
            <person name="Barriuso J."/>
            <person name="Kellner H."/>
            <person name="Castanera R."/>
            <person name="Alfaro M."/>
            <person name="Ramirez L."/>
            <person name="Pisabarro A.G."/>
            <person name="Kuo A."/>
            <person name="Tritt A."/>
            <person name="Lipzen A."/>
            <person name="He G."/>
            <person name="Yan M."/>
            <person name="Ng V."/>
            <person name="Cullen D."/>
            <person name="Martin F."/>
            <person name="Rosso M.-N."/>
            <person name="Henrissat B."/>
            <person name="Hibbett D."/>
            <person name="Martinez A.T."/>
            <person name="Grigoriev I.V."/>
        </authorList>
    </citation>
    <scope>NUCLEOTIDE SEQUENCE</scope>
    <source>
        <strain evidence="2">MF-IS2</strain>
    </source>
</reference>
<evidence type="ECO:0008006" key="4">
    <source>
        <dbReference type="Google" id="ProtNLM"/>
    </source>
</evidence>
<feature type="compositionally biased region" description="Polar residues" evidence="1">
    <location>
        <begin position="11"/>
        <end position="20"/>
    </location>
</feature>
<dbReference type="EMBL" id="MU151163">
    <property type="protein sequence ID" value="KAF9448399.1"/>
    <property type="molecule type" value="Genomic_DNA"/>
</dbReference>
<accession>A0A9P5XCB5</accession>
<feature type="compositionally biased region" description="Basic and acidic residues" evidence="1">
    <location>
        <begin position="358"/>
        <end position="396"/>
    </location>
</feature>
<dbReference type="Pfam" id="PF10309">
    <property type="entry name" value="NCBP3"/>
    <property type="match status" value="1"/>
</dbReference>
<proteinExistence type="predicted"/>
<sequence>MDVATDLVFPSTHTDTTFQGQPDDIAIPNDSLLSYDDNVAYEHQLPTLSENDDPRSGANPLKSRIGTTKVYLLEDTSAAARNAKRKYDDEGDEENQIIFDRSKRTKETSEELGDEVEMDEADLGYRANAILLQGTPISHLPTARLFAYAKHFDTAPLGLEWVNDQTCILVYPSNILARTAFTSLHKSSAAAIVTEATSVTPADADDEGLVTAKPIPITLWPPETRINSTLGVTEGLKGVIKMRWARPGDVKKKGAKRESEFYRRHGTDAGKELFNGRDLPPTKRPRLDHEHPHENGHGSGSGGRNTVMDEEMEKRRLDAELDTFLHESDSDLKPSEKPTLPSSEPEHTSTPSSPPSKMRSDYIARDGRTLLDRFSDATLFETDRNPAEAPNLKDRLTMPLPRRRQREHGGRRRGGERETEREGESSSGSLWDRLSPADVDSDSGRERRRGGSGSGGHGGRDTREVRDARRSGGRRGNDRPKKTQQELDDELEAFLKRG</sequence>
<feature type="compositionally biased region" description="Basic and acidic residues" evidence="1">
    <location>
        <begin position="413"/>
        <end position="424"/>
    </location>
</feature>
<feature type="region of interest" description="Disordered" evidence="1">
    <location>
        <begin position="249"/>
        <end position="306"/>
    </location>
</feature>
<evidence type="ECO:0000313" key="2">
    <source>
        <dbReference type="EMBL" id="KAF9448399.1"/>
    </source>
</evidence>
<dbReference type="Proteomes" id="UP000807342">
    <property type="component" value="Unassembled WGS sequence"/>
</dbReference>
<protein>
    <recommendedName>
        <fullName evidence="4">Chromatin target of PRMT1 protein C-terminal domain-containing protein</fullName>
    </recommendedName>
</protein>
<feature type="compositionally biased region" description="Basic and acidic residues" evidence="1">
    <location>
        <begin position="458"/>
        <end position="485"/>
    </location>
</feature>
<evidence type="ECO:0000313" key="3">
    <source>
        <dbReference type="Proteomes" id="UP000807342"/>
    </source>
</evidence>
<feature type="region of interest" description="Disordered" evidence="1">
    <location>
        <begin position="1"/>
        <end position="23"/>
    </location>
</feature>
<organism evidence="2 3">
    <name type="scientific">Macrolepiota fuliginosa MF-IS2</name>
    <dbReference type="NCBI Taxonomy" id="1400762"/>
    <lineage>
        <taxon>Eukaryota</taxon>
        <taxon>Fungi</taxon>
        <taxon>Dikarya</taxon>
        <taxon>Basidiomycota</taxon>
        <taxon>Agaricomycotina</taxon>
        <taxon>Agaricomycetes</taxon>
        <taxon>Agaricomycetidae</taxon>
        <taxon>Agaricales</taxon>
        <taxon>Agaricineae</taxon>
        <taxon>Agaricaceae</taxon>
        <taxon>Macrolepiota</taxon>
    </lineage>
</organism>